<dbReference type="AlphaFoldDB" id="A0A5R9IJH5"/>
<evidence type="ECO:0000313" key="3">
    <source>
        <dbReference type="EMBL" id="TLU65675.1"/>
    </source>
</evidence>
<reference evidence="3 4" key="1">
    <citation type="submission" date="2019-05" db="EMBL/GenBank/DDBJ databases">
        <title>Genome sequences of Thalassotalea litorea 1K03283.</title>
        <authorList>
            <person name="Zhang D."/>
        </authorList>
    </citation>
    <scope>NUCLEOTIDE SEQUENCE [LARGE SCALE GENOMIC DNA]</scope>
    <source>
        <strain evidence="3 4">MCCC 1K03283</strain>
    </source>
</reference>
<keyword evidence="4" id="KW-1185">Reference proteome</keyword>
<proteinExistence type="predicted"/>
<dbReference type="InterPro" id="IPR010707">
    <property type="entry name" value="DUF1285"/>
</dbReference>
<evidence type="ECO:0000259" key="2">
    <source>
        <dbReference type="Pfam" id="PF21028"/>
    </source>
</evidence>
<dbReference type="PIRSF" id="PIRSF029557">
    <property type="entry name" value="UCP029557"/>
    <property type="match status" value="1"/>
</dbReference>
<protein>
    <submittedName>
        <fullName evidence="3">DUF1285 domain-containing protein</fullName>
    </submittedName>
</protein>
<evidence type="ECO:0000259" key="1">
    <source>
        <dbReference type="Pfam" id="PF06938"/>
    </source>
</evidence>
<evidence type="ECO:0000313" key="4">
    <source>
        <dbReference type="Proteomes" id="UP000307790"/>
    </source>
</evidence>
<dbReference type="Pfam" id="PF21028">
    <property type="entry name" value="DUF1285_C"/>
    <property type="match status" value="1"/>
</dbReference>
<feature type="domain" description="DUF1285" evidence="2">
    <location>
        <begin position="85"/>
        <end position="179"/>
    </location>
</feature>
<dbReference type="Pfam" id="PF06938">
    <property type="entry name" value="DUF1285_N"/>
    <property type="match status" value="1"/>
</dbReference>
<dbReference type="OrthoDB" id="3078366at2"/>
<gene>
    <name evidence="3" type="ORF">FE810_07015</name>
</gene>
<comment type="caution">
    <text evidence="3">The sequence shown here is derived from an EMBL/GenBank/DDBJ whole genome shotgun (WGS) entry which is preliminary data.</text>
</comment>
<dbReference type="InterPro" id="IPR048342">
    <property type="entry name" value="DUF1285_C"/>
</dbReference>
<sequence>MSLEHLAKGLNLDANEGPPIEKWNPPFCGDIPIKIDGNGKWFYQGSEISRQSMVKLFSTVLWFENDEYFLVTPVEKVRIEVEDLPFIITQWQNIKTDSDESHTLIQVSTSLENSVVISNKNPIEIDTLGLKVRIRRNLYARVHRNVYYQWAEIAKVQTDPTQPERQSAVISSAGSDFSIGNL</sequence>
<dbReference type="Gene3D" id="3.10.540.10">
    <property type="entry name" value="duf1285 like domain"/>
    <property type="match status" value="1"/>
</dbReference>
<accession>A0A5R9IJH5</accession>
<dbReference type="Proteomes" id="UP000307790">
    <property type="component" value="Unassembled WGS sequence"/>
</dbReference>
<name>A0A5R9IJH5_9GAMM</name>
<dbReference type="Gene3D" id="2.30.270.10">
    <property type="entry name" value="duf1285 protein"/>
    <property type="match status" value="1"/>
</dbReference>
<feature type="domain" description="DUF1285" evidence="1">
    <location>
        <begin position="18"/>
        <end position="83"/>
    </location>
</feature>
<organism evidence="3 4">
    <name type="scientific">Thalassotalea litorea</name>
    <dbReference type="NCBI Taxonomy" id="2020715"/>
    <lineage>
        <taxon>Bacteria</taxon>
        <taxon>Pseudomonadati</taxon>
        <taxon>Pseudomonadota</taxon>
        <taxon>Gammaproteobacteria</taxon>
        <taxon>Alteromonadales</taxon>
        <taxon>Colwelliaceae</taxon>
        <taxon>Thalassotalea</taxon>
    </lineage>
</organism>
<dbReference type="InterPro" id="IPR023361">
    <property type="entry name" value="DUF1285_beta_roll_sf"/>
</dbReference>
<dbReference type="RefSeq" id="WP_138319336.1">
    <property type="nucleotide sequence ID" value="NZ_VCBC01000006.1"/>
</dbReference>
<dbReference type="EMBL" id="VCBC01000006">
    <property type="protein sequence ID" value="TLU65675.1"/>
    <property type="molecule type" value="Genomic_DNA"/>
</dbReference>
<dbReference type="InterPro" id="IPR048341">
    <property type="entry name" value="DUF1285_N"/>
</dbReference>